<dbReference type="InterPro" id="IPR050812">
    <property type="entry name" value="Preph/Arog_dehydrog"/>
</dbReference>
<dbReference type="Proteomes" id="UP001422759">
    <property type="component" value="Unassembled WGS sequence"/>
</dbReference>
<keyword evidence="6" id="KW-1185">Reference proteome</keyword>
<dbReference type="InterPro" id="IPR003099">
    <property type="entry name" value="Prephen_DH"/>
</dbReference>
<comment type="similarity">
    <text evidence="1">Belongs to the prephenate/arogenate dehydrogenase family.</text>
</comment>
<dbReference type="NCBIfam" id="NF005109">
    <property type="entry name" value="PRK06545.2-1"/>
    <property type="match status" value="1"/>
</dbReference>
<dbReference type="Gene3D" id="3.40.50.720">
    <property type="entry name" value="NAD(P)-binding Rossmann-like Domain"/>
    <property type="match status" value="1"/>
</dbReference>
<proteinExistence type="inferred from homology"/>
<evidence type="ECO:0000313" key="5">
    <source>
        <dbReference type="EMBL" id="GAA2133817.1"/>
    </source>
</evidence>
<gene>
    <name evidence="5" type="ORF">GCM10009760_10370</name>
</gene>
<dbReference type="EMBL" id="BAAANT010000004">
    <property type="protein sequence ID" value="GAA2133817.1"/>
    <property type="molecule type" value="Genomic_DNA"/>
</dbReference>
<feature type="region of interest" description="Disordered" evidence="3">
    <location>
        <begin position="369"/>
        <end position="392"/>
    </location>
</feature>
<organism evidence="5 6">
    <name type="scientific">Kitasatospora kazusensis</name>
    <dbReference type="NCBI Taxonomy" id="407974"/>
    <lineage>
        <taxon>Bacteria</taxon>
        <taxon>Bacillati</taxon>
        <taxon>Actinomycetota</taxon>
        <taxon>Actinomycetes</taxon>
        <taxon>Kitasatosporales</taxon>
        <taxon>Streptomycetaceae</taxon>
        <taxon>Kitasatospora</taxon>
    </lineage>
</organism>
<comment type="caution">
    <text evidence="5">The sequence shown here is derived from an EMBL/GenBank/DDBJ whole genome shotgun (WGS) entry which is preliminary data.</text>
</comment>
<dbReference type="NCBIfam" id="NF005111">
    <property type="entry name" value="PRK06545.2-3"/>
    <property type="match status" value="1"/>
</dbReference>
<dbReference type="Pfam" id="PF20463">
    <property type="entry name" value="PDH_C"/>
    <property type="match status" value="1"/>
</dbReference>
<feature type="compositionally biased region" description="Low complexity" evidence="3">
    <location>
        <begin position="380"/>
        <end position="392"/>
    </location>
</feature>
<dbReference type="PROSITE" id="PS51176">
    <property type="entry name" value="PDH_ADH"/>
    <property type="match status" value="1"/>
</dbReference>
<dbReference type="PANTHER" id="PTHR21363:SF0">
    <property type="entry name" value="PREPHENATE DEHYDROGENASE [NADP(+)]"/>
    <property type="match status" value="1"/>
</dbReference>
<dbReference type="InterPro" id="IPR046825">
    <property type="entry name" value="PDH_C"/>
</dbReference>
<dbReference type="NCBIfam" id="NF005112">
    <property type="entry name" value="PRK06545.2-4"/>
    <property type="match status" value="1"/>
</dbReference>
<feature type="domain" description="Prephenate/arogenate dehydrogenase" evidence="4">
    <location>
        <begin position="3"/>
        <end position="284"/>
    </location>
</feature>
<dbReference type="PANTHER" id="PTHR21363">
    <property type="entry name" value="PREPHENATE DEHYDROGENASE"/>
    <property type="match status" value="1"/>
</dbReference>
<evidence type="ECO:0000313" key="6">
    <source>
        <dbReference type="Proteomes" id="UP001422759"/>
    </source>
</evidence>
<evidence type="ECO:0000256" key="2">
    <source>
        <dbReference type="ARBA" id="ARBA00023002"/>
    </source>
</evidence>
<sequence>MIRTAAVVGTGLIGTSVALALARRGIVVHLLDTDESAVRTASAMGAGVVGRCKEPVDMAVLAVPPARIGAVLAAEQAKGLARSYTDVASVKAEPEWDVLHRAVDPSSYIGGHPMAGRERSGPLAACATLFEDRSWVLTPSPDTSRETLNRALELVALCGAVPVLMESRAHDRAVALVSHAPHVVSALMAARLQHAPDEASRLAGPGLRDVTRIAGGDPRLWGDILEANADAVADVLGELSEDLTVMVAALRGLATDNADERAQGMVLVADLLDRGLKGRDRIPGKHGAAKPVCVPVRVLIGDQPGELARLLAGAAELGVNVEDMNIDHSPGNVSGLVELMVAPSAAVPTVQWLQERGWTVQRIPGVGNPYGQGRSFDQSAAEARPEAAAARP</sequence>
<protein>
    <submittedName>
        <fullName evidence="5">Prephenate dehydrogenase</fullName>
    </submittedName>
</protein>
<dbReference type="Gene3D" id="1.10.3660.10">
    <property type="entry name" value="6-phosphogluconate dehydrogenase C-terminal like domain"/>
    <property type="match status" value="1"/>
</dbReference>
<dbReference type="SUPFAM" id="SSF51735">
    <property type="entry name" value="NAD(P)-binding Rossmann-fold domains"/>
    <property type="match status" value="1"/>
</dbReference>
<name>A0ABP5KQH5_9ACTN</name>
<evidence type="ECO:0000256" key="3">
    <source>
        <dbReference type="SAM" id="MobiDB-lite"/>
    </source>
</evidence>
<keyword evidence="2" id="KW-0560">Oxidoreductase</keyword>
<dbReference type="Pfam" id="PF02153">
    <property type="entry name" value="PDH_N"/>
    <property type="match status" value="1"/>
</dbReference>
<reference evidence="6" key="1">
    <citation type="journal article" date="2019" name="Int. J. Syst. Evol. Microbiol.">
        <title>The Global Catalogue of Microorganisms (GCM) 10K type strain sequencing project: providing services to taxonomists for standard genome sequencing and annotation.</title>
        <authorList>
            <consortium name="The Broad Institute Genomics Platform"/>
            <consortium name="The Broad Institute Genome Sequencing Center for Infectious Disease"/>
            <person name="Wu L."/>
            <person name="Ma J."/>
        </authorList>
    </citation>
    <scope>NUCLEOTIDE SEQUENCE [LARGE SCALE GENOMIC DNA]</scope>
    <source>
        <strain evidence="6">JCM 14560</strain>
    </source>
</reference>
<dbReference type="SUPFAM" id="SSF48179">
    <property type="entry name" value="6-phosphogluconate dehydrogenase C-terminal domain-like"/>
    <property type="match status" value="1"/>
</dbReference>
<evidence type="ECO:0000259" key="4">
    <source>
        <dbReference type="PROSITE" id="PS51176"/>
    </source>
</evidence>
<evidence type="ECO:0000256" key="1">
    <source>
        <dbReference type="ARBA" id="ARBA00007964"/>
    </source>
</evidence>
<dbReference type="InterPro" id="IPR036291">
    <property type="entry name" value="NAD(P)-bd_dom_sf"/>
</dbReference>
<dbReference type="InterPro" id="IPR008927">
    <property type="entry name" value="6-PGluconate_DH-like_C_sf"/>
</dbReference>
<dbReference type="InterPro" id="IPR046826">
    <property type="entry name" value="PDH_N"/>
</dbReference>
<accession>A0ABP5KQH5</accession>